<dbReference type="InterPro" id="IPR035906">
    <property type="entry name" value="MetI-like_sf"/>
</dbReference>
<evidence type="ECO:0000259" key="8">
    <source>
        <dbReference type="PROSITE" id="PS50977"/>
    </source>
</evidence>
<dbReference type="InterPro" id="IPR009057">
    <property type="entry name" value="Homeodomain-like_sf"/>
</dbReference>
<feature type="domain" description="HTH tetR-type" evidence="8">
    <location>
        <begin position="1"/>
        <end position="50"/>
    </location>
</feature>
<comment type="caution">
    <text evidence="9">The sequence shown here is derived from an EMBL/GenBank/DDBJ whole genome shotgun (WGS) entry which is preliminary data.</text>
</comment>
<sequence length="506" mass="55286">MERFATQGYHQTKISDIVREAGVAQGTFYWHFKSKEAIASEIVLTGREELLEAIGQGYRKDAGSVEDMVRASERLFTDLFSFAADNRYFMELLLKGIVSEESRAIELGMLPQSMDVPLRAALLVSMIEALLLMTVLVLSACGSKATDNGSSNGAQANNELEQIKSAGVIKVGMMGTYAPYNFLNDKKEMDGYDADIAREVAKRLGVKVEFVSQEFSGLTPSLQAKKLDAIISQMTITDDRKKVLDFSDPYITNEVKIIVKSDNNDITKLEDFKGKTIGVGLGTNDETYLRNEVLPKVGDFTIKTYDDVISSLKDLNAGRIDATINNMYALKPIVDANGLNIKAVGEPIKSDQAGIAVRKNNPELVAALNDALKGMKDDACLGLSLNAGAFLSETFRGAIQAVPKGQTEAAYATGMTPAQAMRRIIFPQAVRIAIPPMGNTFIGMLKETSLVAAIGVTELLRSSQLLVSQYAVNMPFYLAIGVIYWIMSIGFSAILEQVERRLARAY</sequence>
<dbReference type="GO" id="GO:0016020">
    <property type="term" value="C:membrane"/>
    <property type="evidence" value="ECO:0007669"/>
    <property type="project" value="UniProtKB-SubCell"/>
</dbReference>
<dbReference type="InterPro" id="IPR001638">
    <property type="entry name" value="Solute-binding_3/MltF_N"/>
</dbReference>
<dbReference type="Pfam" id="PF00528">
    <property type="entry name" value="BPD_transp_1"/>
    <property type="match status" value="1"/>
</dbReference>
<dbReference type="Gene3D" id="3.40.190.10">
    <property type="entry name" value="Periplasmic binding protein-like II"/>
    <property type="match status" value="2"/>
</dbReference>
<dbReference type="AlphaFoldDB" id="A0A8J4SXZ4"/>
<dbReference type="Gene3D" id="1.10.3720.10">
    <property type="entry name" value="MetI-like"/>
    <property type="match status" value="1"/>
</dbReference>
<evidence type="ECO:0000313" key="9">
    <source>
        <dbReference type="EMBL" id="KAF4324971.1"/>
    </source>
</evidence>
<proteinExistence type="predicted"/>
<protein>
    <recommendedName>
        <fullName evidence="8">HTH tetR-type domain-containing protein</fullName>
    </recommendedName>
</protein>
<dbReference type="InterPro" id="IPR001647">
    <property type="entry name" value="HTH_TetR"/>
</dbReference>
<name>A0A8J4SXZ4_9STRA</name>
<feature type="transmembrane region" description="Helical" evidence="7">
    <location>
        <begin position="474"/>
        <end position="495"/>
    </location>
</feature>
<keyword evidence="2 7" id="KW-0812">Transmembrane</keyword>
<dbReference type="SUPFAM" id="SSF53850">
    <property type="entry name" value="Periplasmic binding protein-like II"/>
    <property type="match status" value="1"/>
</dbReference>
<dbReference type="PANTHER" id="PTHR35936:SF17">
    <property type="entry name" value="ARGININE-BINDING EXTRACELLULAR PROTEIN ARTP"/>
    <property type="match status" value="1"/>
</dbReference>
<evidence type="ECO:0000256" key="4">
    <source>
        <dbReference type="ARBA" id="ARBA00022989"/>
    </source>
</evidence>
<evidence type="ECO:0000256" key="6">
    <source>
        <dbReference type="ARBA" id="ARBA00023136"/>
    </source>
</evidence>
<keyword evidence="6 7" id="KW-0472">Membrane</keyword>
<gene>
    <name evidence="9" type="ORF">G195_001692</name>
</gene>
<dbReference type="EMBL" id="AOFI03000010">
    <property type="protein sequence ID" value="KAF4324971.1"/>
    <property type="molecule type" value="Genomic_DNA"/>
</dbReference>
<dbReference type="Pfam" id="PF00440">
    <property type="entry name" value="TetR_N"/>
    <property type="match status" value="1"/>
</dbReference>
<dbReference type="PANTHER" id="PTHR35936">
    <property type="entry name" value="MEMBRANE-BOUND LYTIC MUREIN TRANSGLYCOSYLASE F"/>
    <property type="match status" value="1"/>
</dbReference>
<dbReference type="SMART" id="SM00062">
    <property type="entry name" value="PBPb"/>
    <property type="match status" value="1"/>
</dbReference>
<accession>A0A8J4SXZ4</accession>
<dbReference type="CDD" id="cd06261">
    <property type="entry name" value="TM_PBP2"/>
    <property type="match status" value="1"/>
</dbReference>
<dbReference type="Pfam" id="PF00497">
    <property type="entry name" value="SBP_bac_3"/>
    <property type="match status" value="1"/>
</dbReference>
<evidence type="ECO:0000256" key="1">
    <source>
        <dbReference type="ARBA" id="ARBA00004141"/>
    </source>
</evidence>
<evidence type="ECO:0000256" key="2">
    <source>
        <dbReference type="ARBA" id="ARBA00022692"/>
    </source>
</evidence>
<reference evidence="9" key="2">
    <citation type="submission" date="2020-02" db="EMBL/GenBank/DDBJ databases">
        <authorList>
            <person name="Studholme D.J."/>
        </authorList>
    </citation>
    <scope>NUCLEOTIDE SEQUENCE</scope>
    <source>
        <strain evidence="9">00238/432</strain>
    </source>
</reference>
<dbReference type="GO" id="GO:0055085">
    <property type="term" value="P:transmembrane transport"/>
    <property type="evidence" value="ECO:0007669"/>
    <property type="project" value="InterPro"/>
</dbReference>
<dbReference type="SUPFAM" id="SSF161098">
    <property type="entry name" value="MetI-like"/>
    <property type="match status" value="1"/>
</dbReference>
<evidence type="ECO:0000313" key="10">
    <source>
        <dbReference type="Proteomes" id="UP000702964"/>
    </source>
</evidence>
<dbReference type="Proteomes" id="UP000702964">
    <property type="component" value="Unassembled WGS sequence"/>
</dbReference>
<dbReference type="Gene3D" id="1.10.357.10">
    <property type="entry name" value="Tetracycline Repressor, domain 2"/>
    <property type="match status" value="1"/>
</dbReference>
<keyword evidence="3" id="KW-0732">Signal</keyword>
<evidence type="ECO:0000256" key="5">
    <source>
        <dbReference type="ARBA" id="ARBA00023125"/>
    </source>
</evidence>
<keyword evidence="5" id="KW-0238">DNA-binding</keyword>
<dbReference type="GO" id="GO:0003677">
    <property type="term" value="F:DNA binding"/>
    <property type="evidence" value="ECO:0007669"/>
    <property type="project" value="UniProtKB-KW"/>
</dbReference>
<dbReference type="SUPFAM" id="SSF46689">
    <property type="entry name" value="Homeodomain-like"/>
    <property type="match status" value="1"/>
</dbReference>
<evidence type="ECO:0000256" key="7">
    <source>
        <dbReference type="SAM" id="Phobius"/>
    </source>
</evidence>
<comment type="subcellular location">
    <subcellularLocation>
        <location evidence="1">Membrane</location>
        <topology evidence="1">Multi-pass membrane protein</topology>
    </subcellularLocation>
</comment>
<organism evidence="9 10">
    <name type="scientific">Phytophthora kernoviae 00238/432</name>
    <dbReference type="NCBI Taxonomy" id="1284355"/>
    <lineage>
        <taxon>Eukaryota</taxon>
        <taxon>Sar</taxon>
        <taxon>Stramenopiles</taxon>
        <taxon>Oomycota</taxon>
        <taxon>Peronosporomycetes</taxon>
        <taxon>Peronosporales</taxon>
        <taxon>Peronosporaceae</taxon>
        <taxon>Phytophthora</taxon>
    </lineage>
</organism>
<reference evidence="9" key="1">
    <citation type="journal article" date="2015" name="Genom Data">
        <title>Draft genome sequences of Phytophthora kernoviae and Phytophthora ramorum lineage EU2 from Scotland.</title>
        <authorList>
            <person name="Sambles C."/>
            <person name="Schlenzig A."/>
            <person name="O'Neill P."/>
            <person name="Grant M."/>
            <person name="Studholme D.J."/>
        </authorList>
    </citation>
    <scope>NUCLEOTIDE SEQUENCE</scope>
    <source>
        <strain evidence="9">00238/432</strain>
    </source>
</reference>
<dbReference type="PROSITE" id="PS50977">
    <property type="entry name" value="HTH_TETR_2"/>
    <property type="match status" value="1"/>
</dbReference>
<evidence type="ECO:0000256" key="3">
    <source>
        <dbReference type="ARBA" id="ARBA00022729"/>
    </source>
</evidence>
<keyword evidence="4 7" id="KW-1133">Transmembrane helix</keyword>
<dbReference type="InterPro" id="IPR000515">
    <property type="entry name" value="MetI-like"/>
</dbReference>